<dbReference type="Proteomes" id="UP001070176">
    <property type="component" value="Unassembled WGS sequence"/>
</dbReference>
<gene>
    <name evidence="3" type="ORF">OEA66_07365</name>
</gene>
<evidence type="ECO:0000259" key="2">
    <source>
        <dbReference type="PROSITE" id="PS50104"/>
    </source>
</evidence>
<dbReference type="RefSeq" id="WP_267280754.1">
    <property type="nucleotide sequence ID" value="NZ_JAOVZV010000005.1"/>
</dbReference>
<dbReference type="Pfam" id="PF13676">
    <property type="entry name" value="TIR_2"/>
    <property type="match status" value="1"/>
</dbReference>
<protein>
    <submittedName>
        <fullName evidence="3">Toll/interleukin-1 receptor domain-containing protein</fullName>
    </submittedName>
</protein>
<dbReference type="InterPro" id="IPR035897">
    <property type="entry name" value="Toll_tir_struct_dom_sf"/>
</dbReference>
<organism evidence="3 4">
    <name type="scientific">Chryseobacterium luquanense</name>
    <dbReference type="NCBI Taxonomy" id="2983766"/>
    <lineage>
        <taxon>Bacteria</taxon>
        <taxon>Pseudomonadati</taxon>
        <taxon>Bacteroidota</taxon>
        <taxon>Flavobacteriia</taxon>
        <taxon>Flavobacteriales</taxon>
        <taxon>Weeksellaceae</taxon>
        <taxon>Chryseobacterium group</taxon>
        <taxon>Chryseobacterium</taxon>
    </lineage>
</organism>
<reference evidence="3" key="1">
    <citation type="submission" date="2022-10" db="EMBL/GenBank/DDBJ databases">
        <title>Chryseobacterium sp. nov., a novel bacterial species.</title>
        <authorList>
            <person name="Cao Y."/>
        </authorList>
    </citation>
    <scope>NUCLEOTIDE SEQUENCE</scope>
    <source>
        <strain evidence="3">KC 927</strain>
    </source>
</reference>
<feature type="domain" description="TIR" evidence="2">
    <location>
        <begin position="1"/>
        <end position="125"/>
    </location>
</feature>
<evidence type="ECO:0000313" key="3">
    <source>
        <dbReference type="EMBL" id="MCX8532167.1"/>
    </source>
</evidence>
<keyword evidence="4" id="KW-1185">Reference proteome</keyword>
<sequence>MKPKIFLSHSKKDKVIIEQIANDLRKCGIEVWYDEWEIPVGESIRKKIFDDGIPNCDVFFIYLTKNSLESYWVQKELDSAIFREAEEKNNILTIFVDQDLTRDSISYDLKSLSIPIFNKDEYVIPFAKLASKAWQSHGKKVANNNLIKIQKEKFDLEQEKFELEKNIFHINKLGLIDLNKIETLLKANFTQMRNGITVSFFEAFTQLKYKLAIGSTMAHLEHILDKTVTVDIDTPWGASIDYSLDVLIGELILQGMVKAVLPSSENGEYYILTDTGINFVKRL</sequence>
<dbReference type="InterPro" id="IPR000157">
    <property type="entry name" value="TIR_dom"/>
</dbReference>
<evidence type="ECO:0000313" key="4">
    <source>
        <dbReference type="Proteomes" id="UP001070176"/>
    </source>
</evidence>
<feature type="coiled-coil region" evidence="1">
    <location>
        <begin position="139"/>
        <end position="166"/>
    </location>
</feature>
<evidence type="ECO:0000256" key="1">
    <source>
        <dbReference type="SAM" id="Coils"/>
    </source>
</evidence>
<proteinExistence type="predicted"/>
<dbReference type="SMART" id="SM00255">
    <property type="entry name" value="TIR"/>
    <property type="match status" value="1"/>
</dbReference>
<dbReference type="PROSITE" id="PS50104">
    <property type="entry name" value="TIR"/>
    <property type="match status" value="1"/>
</dbReference>
<comment type="caution">
    <text evidence="3">The sequence shown here is derived from an EMBL/GenBank/DDBJ whole genome shotgun (WGS) entry which is preliminary data.</text>
</comment>
<dbReference type="EMBL" id="JAOVZV010000005">
    <property type="protein sequence ID" value="MCX8532167.1"/>
    <property type="molecule type" value="Genomic_DNA"/>
</dbReference>
<keyword evidence="1" id="KW-0175">Coiled coil</keyword>
<dbReference type="SUPFAM" id="SSF52200">
    <property type="entry name" value="Toll/Interleukin receptor TIR domain"/>
    <property type="match status" value="1"/>
</dbReference>
<name>A0ABT3Y1Y8_9FLAO</name>
<accession>A0ABT3Y1Y8</accession>
<keyword evidence="3" id="KW-0675">Receptor</keyword>
<dbReference type="Gene3D" id="3.40.50.10140">
    <property type="entry name" value="Toll/interleukin-1 receptor homology (TIR) domain"/>
    <property type="match status" value="1"/>
</dbReference>